<evidence type="ECO:0000256" key="1">
    <source>
        <dbReference type="SAM" id="MobiDB-lite"/>
    </source>
</evidence>
<keyword evidence="2" id="KW-1133">Transmembrane helix</keyword>
<keyword evidence="2" id="KW-0812">Transmembrane</keyword>
<gene>
    <name evidence="3" type="ORF">SK3146_04465</name>
</gene>
<name>A0ABY4RRT4_9BACL</name>
<dbReference type="RefSeq" id="WP_249860846.1">
    <property type="nucleotide sequence ID" value="NZ_CP027059.1"/>
</dbReference>
<feature type="region of interest" description="Disordered" evidence="1">
    <location>
        <begin position="33"/>
        <end position="55"/>
    </location>
</feature>
<evidence type="ECO:0008006" key="5">
    <source>
        <dbReference type="Google" id="ProtNLM"/>
    </source>
</evidence>
<reference evidence="3" key="1">
    <citation type="submission" date="2018-02" db="EMBL/GenBank/DDBJ databases">
        <authorList>
            <person name="Kim S.-K."/>
            <person name="Jung H.-I."/>
            <person name="Lee S.-W."/>
        </authorList>
    </citation>
    <scope>NUCLEOTIDE SEQUENCE</scope>
    <source>
        <strain evidence="3">SK3146</strain>
    </source>
</reference>
<organism evidence="3 4">
    <name type="scientific">Paenibacillus konkukensis</name>
    <dbReference type="NCBI Taxonomy" id="2020716"/>
    <lineage>
        <taxon>Bacteria</taxon>
        <taxon>Bacillati</taxon>
        <taxon>Bacillota</taxon>
        <taxon>Bacilli</taxon>
        <taxon>Bacillales</taxon>
        <taxon>Paenibacillaceae</taxon>
        <taxon>Paenibacillus</taxon>
    </lineage>
</organism>
<evidence type="ECO:0000313" key="3">
    <source>
        <dbReference type="EMBL" id="UQZ85182.1"/>
    </source>
</evidence>
<keyword evidence="2" id="KW-0472">Membrane</keyword>
<protein>
    <recommendedName>
        <fullName evidence="5">DUF4179 domain-containing protein</fullName>
    </recommendedName>
</protein>
<dbReference type="Proteomes" id="UP001057134">
    <property type="component" value="Chromosome"/>
</dbReference>
<dbReference type="EMBL" id="CP027059">
    <property type="protein sequence ID" value="UQZ85182.1"/>
    <property type="molecule type" value="Genomic_DNA"/>
</dbReference>
<sequence length="513" mass="57437">MKREREKDLATGLEQALQDIPVPESLFQFAEALPDTWDSGEPDGERTGRKKRPAHAERRRLPVLFRGAAAAAVLAVSLTAGMTMSPAFAALVKGIPGIAVTVDWLQHIREQDGVQTAINHDYIPIEPVTATFGGTVITISDIYLTEEELLFKSFIQTDLFDVTDGRSSEHLSISPLESLPGGGSTTALSVITAADGSGKPVLQETYKYQLSEEAVQQFLAKGTELELDVTQSTFNEEQRKTDIREIGRIKVPIQSDKLLHNKVLEPKLALPVGDPDLKELSLEKLTIQPTTMNLILKGPEGWYYDFPRDNAAAPYLKDDQGHEYRYDPSGPGLLYNEEGRLQLPFFSSVYFEPDVRTLTLHIGELTVGEEEPSEKLELPMNDEFPRTVQFKKQEIVIEGADYAPQGYLHLKIKKDSPGQTKLEGVFFGIAEKENLKERFDKEGLEAYEAYTRKQGEDREAFNVSGFGIAEDYRGQDYLDVYIPARQLDRYTLTLSRARDTIAVNRDYTVSLKP</sequence>
<proteinExistence type="predicted"/>
<evidence type="ECO:0000256" key="2">
    <source>
        <dbReference type="SAM" id="Phobius"/>
    </source>
</evidence>
<feature type="transmembrane region" description="Helical" evidence="2">
    <location>
        <begin position="63"/>
        <end position="84"/>
    </location>
</feature>
<keyword evidence="4" id="KW-1185">Reference proteome</keyword>
<reference evidence="3" key="2">
    <citation type="journal article" date="2021" name="J Anim Sci Technol">
        <title>Complete genome sequence of Paenibacillus konkukensis sp. nov. SK3146 as a potential probiotic strain.</title>
        <authorList>
            <person name="Jung H.I."/>
            <person name="Park S."/>
            <person name="Niu K.M."/>
            <person name="Lee S.W."/>
            <person name="Kothari D."/>
            <person name="Yi K.J."/>
            <person name="Kim S.K."/>
        </authorList>
    </citation>
    <scope>NUCLEOTIDE SEQUENCE</scope>
    <source>
        <strain evidence="3">SK3146</strain>
    </source>
</reference>
<evidence type="ECO:0000313" key="4">
    <source>
        <dbReference type="Proteomes" id="UP001057134"/>
    </source>
</evidence>
<accession>A0ABY4RRT4</accession>